<dbReference type="KEGG" id="txi:TH3_11250"/>
<dbReference type="AlphaFoldDB" id="A0AB72UDM8"/>
<evidence type="ECO:0000313" key="2">
    <source>
        <dbReference type="EMBL" id="AJD52366.1"/>
    </source>
</evidence>
<gene>
    <name evidence="2" type="ORF">TH3_11250</name>
</gene>
<keyword evidence="1" id="KW-0812">Transmembrane</keyword>
<keyword evidence="1" id="KW-1133">Transmembrane helix</keyword>
<evidence type="ECO:0000313" key="3">
    <source>
        <dbReference type="Proteomes" id="UP000007127"/>
    </source>
</evidence>
<organism evidence="2 3">
    <name type="scientific">Thalassospira xiamenensis M-5 = DSM 17429</name>
    <dbReference type="NCBI Taxonomy" id="1123366"/>
    <lineage>
        <taxon>Bacteria</taxon>
        <taxon>Pseudomonadati</taxon>
        <taxon>Pseudomonadota</taxon>
        <taxon>Alphaproteobacteria</taxon>
        <taxon>Rhodospirillales</taxon>
        <taxon>Thalassospiraceae</taxon>
        <taxon>Thalassospira</taxon>
    </lineage>
</organism>
<sequence>MVKAKPLRALVYGCLLWSIVSGFLIYNDLYATSVVDQVIIAVVGFFITIATPFRSRTINATLIRPAIVFKGSQVRKRSCPTCFMVAGHFFGLFALLLREAVIEKGHDWWLPLIAYFIGFGFSYPLLFWRPLILRLLFGFEKRTRFARVLGWGRAR</sequence>
<reference evidence="2 3" key="1">
    <citation type="journal article" date="2012" name="J. Bacteriol.">
        <title>Genome sequence of Thalassospira xiamenensis type strain M-5.</title>
        <authorList>
            <person name="Lai Q."/>
            <person name="Shao Z."/>
        </authorList>
    </citation>
    <scope>NUCLEOTIDE SEQUENCE [LARGE SCALE GENOMIC DNA]</scope>
    <source>
        <strain evidence="2 3">M-5</strain>
    </source>
</reference>
<feature type="transmembrane region" description="Helical" evidence="1">
    <location>
        <begin position="7"/>
        <end position="26"/>
    </location>
</feature>
<feature type="transmembrane region" description="Helical" evidence="1">
    <location>
        <begin position="38"/>
        <end position="57"/>
    </location>
</feature>
<name>A0AB72UDM8_9PROT</name>
<accession>A0AB72UDM8</accession>
<feature type="transmembrane region" description="Helical" evidence="1">
    <location>
        <begin position="108"/>
        <end position="128"/>
    </location>
</feature>
<evidence type="ECO:0000256" key="1">
    <source>
        <dbReference type="SAM" id="Phobius"/>
    </source>
</evidence>
<dbReference type="EMBL" id="CP004388">
    <property type="protein sequence ID" value="AJD52366.1"/>
    <property type="molecule type" value="Genomic_DNA"/>
</dbReference>
<feature type="transmembrane region" description="Helical" evidence="1">
    <location>
        <begin position="78"/>
        <end position="96"/>
    </location>
</feature>
<dbReference type="Proteomes" id="UP000007127">
    <property type="component" value="Chromosome"/>
</dbReference>
<keyword evidence="1" id="KW-0472">Membrane</keyword>
<proteinExistence type="predicted"/>
<protein>
    <submittedName>
        <fullName evidence="2">Uncharacterized protein</fullName>
    </submittedName>
</protein>